<accession>A0A094LRV2</accession>
<dbReference type="Gene3D" id="3.40.50.1820">
    <property type="entry name" value="alpha/beta hydrolase"/>
    <property type="match status" value="1"/>
</dbReference>
<reference evidence="4 5" key="1">
    <citation type="submission" date="2014-06" db="EMBL/GenBank/DDBJ databases">
        <title>Shewanella sp. YQH10.</title>
        <authorList>
            <person name="Liu Y."/>
            <person name="Zeng R."/>
        </authorList>
    </citation>
    <scope>NUCLEOTIDE SEQUENCE [LARGE SCALE GENOMIC DNA]</scope>
    <source>
        <strain evidence="4 5">YQH10</strain>
    </source>
</reference>
<evidence type="ECO:0000313" key="5">
    <source>
        <dbReference type="Proteomes" id="UP000029264"/>
    </source>
</evidence>
<dbReference type="InterPro" id="IPR001375">
    <property type="entry name" value="Peptidase_S9_cat"/>
</dbReference>
<keyword evidence="5" id="KW-1185">Reference proteome</keyword>
<dbReference type="SUPFAM" id="SSF82171">
    <property type="entry name" value="DPP6 N-terminal domain-like"/>
    <property type="match status" value="1"/>
</dbReference>
<protein>
    <recommendedName>
        <fullName evidence="3">Peptidase S9 prolyl oligopeptidase catalytic domain-containing protein</fullName>
    </recommendedName>
</protein>
<sequence>MNLAGLLRLVTLSLLLQTFFVAASDVPTIKDFITPQDHLDAAISPDGHYLAQLWYRDSDKARFVTVRDMTQPKWPVVGRLGSNIERPIGIKWGNKSRLLINMRVPFTISSVKEAATKADFNPDEFYSFDRLVAIDPDLKNPTVLMGDTKLSFNRSVTNIRNLLREDPKHLMMTAYSHNTLCLYKVNIYDGSAEKVAKGTRFTYAFMSDHNGDPFFRVDYLPVAKEIQLFEYVDKDWQEKLTIDLDEEDNSDLDDLVGNYEGLFVYRKRNPETGFYQLTAFDPDLNKEVVLAEDPQHDILAPVFDNGSYEINGYIIDDDTPVVKLFDPVAQQRRDALTAQLPNLDLRFTSVTDDGALMVLAVSNTETPPMYYLYDQLKKQLRLINYGFSKQSTKALGFSATFDYLSRDQQKIHSLLLLPPDYQQQQQYPLIMLPHSGPQSNIGLQYNMFAQMLATRGYIVMLPNYRGSTGYGLPFEQAGYRQWGQLMQQDLDDGVQALLRQGIVRKGQACIVGWDYGGYAALMGVIESPDLYRCAVSFSGITDLADYIDQQEDYYDSDKLRQKFIYDRIGDPDKDEQMLKRYSPINLVNKVDGAVMLIGSRQGDRKRYGQLDDFADELQDLHKPVTLINVDELDKQPDSLLILYQSVIDFLAQQLNAPMVQSTH</sequence>
<dbReference type="AlphaFoldDB" id="A0A094LRV2"/>
<comment type="caution">
    <text evidence="4">The sequence shown here is derived from an EMBL/GenBank/DDBJ whole genome shotgun (WGS) entry which is preliminary data.</text>
</comment>
<feature type="chain" id="PRO_5001902093" description="Peptidase S9 prolyl oligopeptidase catalytic domain-containing protein" evidence="2">
    <location>
        <begin position="24"/>
        <end position="663"/>
    </location>
</feature>
<dbReference type="PANTHER" id="PTHR42776">
    <property type="entry name" value="SERINE PEPTIDASE S9 FAMILY MEMBER"/>
    <property type="match status" value="1"/>
</dbReference>
<evidence type="ECO:0000256" key="1">
    <source>
        <dbReference type="ARBA" id="ARBA00022801"/>
    </source>
</evidence>
<dbReference type="SUPFAM" id="SSF53474">
    <property type="entry name" value="alpha/beta-Hydrolases"/>
    <property type="match status" value="1"/>
</dbReference>
<gene>
    <name evidence="4" type="ORF">HR45_08635</name>
</gene>
<keyword evidence="2" id="KW-0732">Signal</keyword>
<dbReference type="Proteomes" id="UP000029264">
    <property type="component" value="Unassembled WGS sequence"/>
</dbReference>
<dbReference type="eggNOG" id="COG1506">
    <property type="taxonomic scope" value="Bacteria"/>
</dbReference>
<keyword evidence="1" id="KW-0378">Hydrolase</keyword>
<evidence type="ECO:0000313" key="4">
    <source>
        <dbReference type="EMBL" id="KFZ37898.1"/>
    </source>
</evidence>
<name>A0A094LRV2_9GAMM</name>
<feature type="domain" description="Peptidase S9 prolyl oligopeptidase catalytic" evidence="3">
    <location>
        <begin position="449"/>
        <end position="655"/>
    </location>
</feature>
<dbReference type="STRING" id="1515746.HR45_08635"/>
<dbReference type="OrthoDB" id="4269629at2"/>
<organism evidence="4 5">
    <name type="scientific">Shewanella mangrovi</name>
    <dbReference type="NCBI Taxonomy" id="1515746"/>
    <lineage>
        <taxon>Bacteria</taxon>
        <taxon>Pseudomonadati</taxon>
        <taxon>Pseudomonadota</taxon>
        <taxon>Gammaproteobacteria</taxon>
        <taxon>Alteromonadales</taxon>
        <taxon>Shewanellaceae</taxon>
        <taxon>Shewanella</taxon>
    </lineage>
</organism>
<evidence type="ECO:0000256" key="2">
    <source>
        <dbReference type="SAM" id="SignalP"/>
    </source>
</evidence>
<dbReference type="InterPro" id="IPR029058">
    <property type="entry name" value="AB_hydrolase_fold"/>
</dbReference>
<dbReference type="EMBL" id="JPEO01000004">
    <property type="protein sequence ID" value="KFZ37898.1"/>
    <property type="molecule type" value="Genomic_DNA"/>
</dbReference>
<dbReference type="GO" id="GO:0004252">
    <property type="term" value="F:serine-type endopeptidase activity"/>
    <property type="evidence" value="ECO:0007669"/>
    <property type="project" value="TreeGrafter"/>
</dbReference>
<dbReference type="Pfam" id="PF00326">
    <property type="entry name" value="Peptidase_S9"/>
    <property type="match status" value="1"/>
</dbReference>
<proteinExistence type="predicted"/>
<dbReference type="RefSeq" id="WP_037441848.1">
    <property type="nucleotide sequence ID" value="NZ_JPEO01000004.1"/>
</dbReference>
<dbReference type="PANTHER" id="PTHR42776:SF27">
    <property type="entry name" value="DIPEPTIDYL PEPTIDASE FAMILY MEMBER 6"/>
    <property type="match status" value="1"/>
</dbReference>
<dbReference type="GO" id="GO:0006508">
    <property type="term" value="P:proteolysis"/>
    <property type="evidence" value="ECO:0007669"/>
    <property type="project" value="InterPro"/>
</dbReference>
<feature type="signal peptide" evidence="2">
    <location>
        <begin position="1"/>
        <end position="23"/>
    </location>
</feature>
<evidence type="ECO:0000259" key="3">
    <source>
        <dbReference type="Pfam" id="PF00326"/>
    </source>
</evidence>